<keyword evidence="5" id="KW-1185">Reference proteome</keyword>
<accession>A0A7U8C4J1</accession>
<dbReference type="EMBL" id="AAOW01000032">
    <property type="protein sequence ID" value="EAR59794.1"/>
    <property type="molecule type" value="Genomic_DNA"/>
</dbReference>
<dbReference type="PANTHER" id="PTHR10655">
    <property type="entry name" value="LYSOPHOSPHOLIPASE-RELATED"/>
    <property type="match status" value="1"/>
</dbReference>
<dbReference type="RefSeq" id="WP_007022167.1">
    <property type="nucleotide sequence ID" value="NZ_CH724126.1"/>
</dbReference>
<dbReference type="InterPro" id="IPR050565">
    <property type="entry name" value="LYPA1-2/EST-like"/>
</dbReference>
<gene>
    <name evidence="4" type="ORF">MED92_08530</name>
</gene>
<organism evidence="4 5">
    <name type="scientific">Neptuniibacter caesariensis</name>
    <dbReference type="NCBI Taxonomy" id="207954"/>
    <lineage>
        <taxon>Bacteria</taxon>
        <taxon>Pseudomonadati</taxon>
        <taxon>Pseudomonadota</taxon>
        <taxon>Gammaproteobacteria</taxon>
        <taxon>Oceanospirillales</taxon>
        <taxon>Oceanospirillaceae</taxon>
        <taxon>Neptuniibacter</taxon>
    </lineage>
</organism>
<feature type="domain" description="Phospholipase/carboxylesterase/thioesterase" evidence="3">
    <location>
        <begin position="9"/>
        <end position="219"/>
    </location>
</feature>
<dbReference type="PANTHER" id="PTHR10655:SF17">
    <property type="entry name" value="LYSOPHOSPHOLIPASE-LIKE PROTEIN 1"/>
    <property type="match status" value="1"/>
</dbReference>
<dbReference type="Proteomes" id="UP000002171">
    <property type="component" value="Unassembled WGS sequence"/>
</dbReference>
<protein>
    <submittedName>
        <fullName evidence="4">Probable Phospholipase/Carboxylesterase family protein</fullName>
    </submittedName>
</protein>
<evidence type="ECO:0000313" key="5">
    <source>
        <dbReference type="Proteomes" id="UP000002171"/>
    </source>
</evidence>
<keyword evidence="2" id="KW-0378">Hydrolase</keyword>
<dbReference type="Pfam" id="PF02230">
    <property type="entry name" value="Abhydrolase_2"/>
    <property type="match status" value="1"/>
</dbReference>
<reference evidence="4 5" key="1">
    <citation type="submission" date="2006-02" db="EMBL/GenBank/DDBJ databases">
        <authorList>
            <person name="Pinhassi J."/>
            <person name="Pedros-Alio C."/>
            <person name="Ferriera S."/>
            <person name="Johnson J."/>
            <person name="Kravitz S."/>
            <person name="Halpern A."/>
            <person name="Remington K."/>
            <person name="Beeson K."/>
            <person name="Tran B."/>
            <person name="Rogers Y.-H."/>
            <person name="Friedman R."/>
            <person name="Venter J.C."/>
        </authorList>
    </citation>
    <scope>NUCLEOTIDE SEQUENCE [LARGE SCALE GENOMIC DNA]</scope>
    <source>
        <strain evidence="4 5">MED92</strain>
    </source>
</reference>
<evidence type="ECO:0000256" key="2">
    <source>
        <dbReference type="ARBA" id="ARBA00022801"/>
    </source>
</evidence>
<dbReference type="InterPro" id="IPR029058">
    <property type="entry name" value="AB_hydrolase_fold"/>
</dbReference>
<evidence type="ECO:0000256" key="1">
    <source>
        <dbReference type="ARBA" id="ARBA00006499"/>
    </source>
</evidence>
<comment type="caution">
    <text evidence="4">The sequence shown here is derived from an EMBL/GenBank/DDBJ whole genome shotgun (WGS) entry which is preliminary data.</text>
</comment>
<dbReference type="OrthoDB" id="9801763at2"/>
<proteinExistence type="inferred from homology"/>
<dbReference type="AlphaFoldDB" id="A0A7U8C4J1"/>
<name>A0A7U8C4J1_NEPCE</name>
<comment type="similarity">
    <text evidence="1">Belongs to the AB hydrolase superfamily. AB hydrolase 2 family.</text>
</comment>
<sequence>MSQENEGTLVTVEPQGDVKACVIWLHGLGADGFDFKPIVPYLKLPEDAGVRFLFPHAEVMPVTVNGGMPMRAWYDILEMNIDRKVDKASLLKSSERIARLIEEQIEEGIPAEKIILAGFSQGGAVAYQTALCFPKRLAGLVTLSTYMATEEEISSGRSVENQDIPVWIAHGSYDEVVPLQLGEQARDKLESMNYSPVWTTYPMGHEVVIEQIETLGRWLQDQLVS</sequence>
<dbReference type="Gene3D" id="3.40.50.1820">
    <property type="entry name" value="alpha/beta hydrolase"/>
    <property type="match status" value="1"/>
</dbReference>
<dbReference type="GO" id="GO:0016787">
    <property type="term" value="F:hydrolase activity"/>
    <property type="evidence" value="ECO:0007669"/>
    <property type="project" value="UniProtKB-KW"/>
</dbReference>
<dbReference type="InterPro" id="IPR003140">
    <property type="entry name" value="PLipase/COase/thioEstase"/>
</dbReference>
<evidence type="ECO:0000259" key="3">
    <source>
        <dbReference type="Pfam" id="PF02230"/>
    </source>
</evidence>
<dbReference type="SUPFAM" id="SSF53474">
    <property type="entry name" value="alpha/beta-Hydrolases"/>
    <property type="match status" value="1"/>
</dbReference>
<dbReference type="ESTHER" id="9gamm-q2bh67">
    <property type="family name" value="LYsophospholipase_carboxylesterase"/>
</dbReference>
<evidence type="ECO:0000313" key="4">
    <source>
        <dbReference type="EMBL" id="EAR59794.1"/>
    </source>
</evidence>